<sequence length="62" mass="6793">MRNSMDAVTLRKKLSCAMFKMASSQKNVLLFCCCCCRPLPVGDVNKLHGLRTGKGGCKTGKR</sequence>
<keyword evidence="1" id="KW-1185">Reference proteome</keyword>
<evidence type="ECO:0000313" key="1">
    <source>
        <dbReference type="Proteomes" id="UP000887565"/>
    </source>
</evidence>
<dbReference type="WBParaSite" id="nRc.2.0.1.t25082-RA">
    <property type="protein sequence ID" value="nRc.2.0.1.t25082-RA"/>
    <property type="gene ID" value="nRc.2.0.1.g25082"/>
</dbReference>
<proteinExistence type="predicted"/>
<accession>A0A915JGG7</accession>
<organism evidence="1 2">
    <name type="scientific">Romanomermis culicivorax</name>
    <name type="common">Nematode worm</name>
    <dbReference type="NCBI Taxonomy" id="13658"/>
    <lineage>
        <taxon>Eukaryota</taxon>
        <taxon>Metazoa</taxon>
        <taxon>Ecdysozoa</taxon>
        <taxon>Nematoda</taxon>
        <taxon>Enoplea</taxon>
        <taxon>Dorylaimia</taxon>
        <taxon>Mermithida</taxon>
        <taxon>Mermithoidea</taxon>
        <taxon>Mermithidae</taxon>
        <taxon>Romanomermis</taxon>
    </lineage>
</organism>
<dbReference type="AlphaFoldDB" id="A0A915JGG7"/>
<name>A0A915JGG7_ROMCU</name>
<dbReference type="Proteomes" id="UP000887565">
    <property type="component" value="Unplaced"/>
</dbReference>
<evidence type="ECO:0000313" key="2">
    <source>
        <dbReference type="WBParaSite" id="nRc.2.0.1.t25082-RA"/>
    </source>
</evidence>
<reference evidence="2" key="1">
    <citation type="submission" date="2022-11" db="UniProtKB">
        <authorList>
            <consortium name="WormBaseParasite"/>
        </authorList>
    </citation>
    <scope>IDENTIFICATION</scope>
</reference>
<protein>
    <submittedName>
        <fullName evidence="2">Uncharacterized protein</fullName>
    </submittedName>
</protein>